<dbReference type="InterPro" id="IPR025337">
    <property type="entry name" value="Questin_oxidase-like"/>
</dbReference>
<keyword evidence="4" id="KW-1185">Reference proteome</keyword>
<feature type="non-terminal residue" evidence="3">
    <location>
        <position position="1"/>
    </location>
</feature>
<name>A0A8T4J9B5_9ACTN</name>
<protein>
    <submittedName>
        <fullName evidence="3">DUF4243 domain-containing protein</fullName>
    </submittedName>
</protein>
<dbReference type="GO" id="GO:0016491">
    <property type="term" value="F:oxidoreductase activity"/>
    <property type="evidence" value="ECO:0007669"/>
    <property type="project" value="UniProtKB-KW"/>
</dbReference>
<evidence type="ECO:0000256" key="2">
    <source>
        <dbReference type="SAM" id="MobiDB-lite"/>
    </source>
</evidence>
<sequence length="387" mass="40746">TPPTPPPPDHSGTLDEALERLHASGPERDGWLSNHAPMAVEALVRNGQAGTVHRWIDRYRDKLEDMPELSSPVTEDNWQEALGDPRRLADWTVHFTRRLAESPWHDVLAEWWPRLLPGISGGATHPVIRTGHAVRTLLDGEETAPRRAELAHALGYWAARHHFLTGVGTLHTGADEGASGGTAEGAEGAADRAGRADPAGAVLASVPRIREQSGGIQERLARIGALPRRPGPHSPGPEETQAALAALVRAATHRYATHAHGQPVMLVHAATAPNAVLRTLPALPRALWLPSLDAAWTVSTAIVAAYGPAEGAPAPGHGSGHGPATAEEVFALAAAHGDEHTVKLADTALDVISAYGADDGPTLGAVLRAVELIEPLFPVPGRGSVSR</sequence>
<reference evidence="3" key="1">
    <citation type="submission" date="2021-04" db="EMBL/GenBank/DDBJ databases">
        <title>Sequencing of actinobacteria type strains.</title>
        <authorList>
            <person name="Nguyen G.-S."/>
            <person name="Wentzel A."/>
        </authorList>
    </citation>
    <scope>NUCLEOTIDE SEQUENCE</scope>
    <source>
        <strain evidence="3">DSM 42095</strain>
    </source>
</reference>
<dbReference type="AlphaFoldDB" id="A0A8T4J9B5"/>
<dbReference type="EMBL" id="JAGSMN010001270">
    <property type="protein sequence ID" value="MBR7678204.1"/>
    <property type="molecule type" value="Genomic_DNA"/>
</dbReference>
<dbReference type="Proteomes" id="UP000675554">
    <property type="component" value="Unassembled WGS sequence"/>
</dbReference>
<accession>A0A8T4J9B5</accession>
<evidence type="ECO:0000313" key="4">
    <source>
        <dbReference type="Proteomes" id="UP000675554"/>
    </source>
</evidence>
<organism evidence="3 4">
    <name type="scientific">Streptomyces daliensis</name>
    <dbReference type="NCBI Taxonomy" id="299421"/>
    <lineage>
        <taxon>Bacteria</taxon>
        <taxon>Bacillati</taxon>
        <taxon>Actinomycetota</taxon>
        <taxon>Actinomycetes</taxon>
        <taxon>Kitasatosporales</taxon>
        <taxon>Streptomycetaceae</taxon>
        <taxon>Streptomyces</taxon>
    </lineage>
</organism>
<gene>
    <name evidence="3" type="ORF">KDA82_35545</name>
</gene>
<comment type="caution">
    <text evidence="3">The sequence shown here is derived from an EMBL/GenBank/DDBJ whole genome shotgun (WGS) entry which is preliminary data.</text>
</comment>
<feature type="region of interest" description="Disordered" evidence="2">
    <location>
        <begin position="175"/>
        <end position="196"/>
    </location>
</feature>
<evidence type="ECO:0000313" key="3">
    <source>
        <dbReference type="EMBL" id="MBR7678204.1"/>
    </source>
</evidence>
<dbReference type="Pfam" id="PF14027">
    <property type="entry name" value="Questin_oxidase"/>
    <property type="match status" value="1"/>
</dbReference>
<proteinExistence type="predicted"/>
<keyword evidence="1" id="KW-0560">Oxidoreductase</keyword>
<evidence type="ECO:0000256" key="1">
    <source>
        <dbReference type="ARBA" id="ARBA00023002"/>
    </source>
</evidence>